<organism evidence="3 4">
    <name type="scientific">Ancylostoma ceylanicum</name>
    <dbReference type="NCBI Taxonomy" id="53326"/>
    <lineage>
        <taxon>Eukaryota</taxon>
        <taxon>Metazoa</taxon>
        <taxon>Ecdysozoa</taxon>
        <taxon>Nematoda</taxon>
        <taxon>Chromadorea</taxon>
        <taxon>Rhabditida</taxon>
        <taxon>Rhabditina</taxon>
        <taxon>Rhabditomorpha</taxon>
        <taxon>Strongyloidea</taxon>
        <taxon>Ancylostomatidae</taxon>
        <taxon>Ancylostomatinae</taxon>
        <taxon>Ancylostoma</taxon>
    </lineage>
</organism>
<dbReference type="Pfam" id="PF23231">
    <property type="entry name" value="HAT_Syf1_CNRKL1_C"/>
    <property type="match status" value="1"/>
</dbReference>
<dbReference type="InterPro" id="IPR055430">
    <property type="entry name" value="HAT_Syf1_CNRKL1_C"/>
</dbReference>
<protein>
    <recommendedName>
        <fullName evidence="2">Pre-mRNA-splicing factor Syf1/CRNKL1-like C-terminal HAT-repeats domain-containing protein</fullName>
    </recommendedName>
</protein>
<keyword evidence="1" id="KW-0677">Repeat</keyword>
<evidence type="ECO:0000259" key="2">
    <source>
        <dbReference type="Pfam" id="PF23231"/>
    </source>
</evidence>
<accession>A0A0D6LV97</accession>
<dbReference type="Proteomes" id="UP000054495">
    <property type="component" value="Unassembled WGS sequence"/>
</dbReference>
<sequence length="71" mass="8415">MAADIFLLYAKLEEENGLTRHAMSTYSRVTEAVDGKYMYSMFHIYIKKAQELYDLPHTRPIYEHAIQSEKR</sequence>
<dbReference type="AlphaFoldDB" id="A0A0D6LV97"/>
<gene>
    <name evidence="3" type="ORF">ANCCEY_05777</name>
</gene>
<evidence type="ECO:0000256" key="1">
    <source>
        <dbReference type="ARBA" id="ARBA00022737"/>
    </source>
</evidence>
<evidence type="ECO:0000313" key="3">
    <source>
        <dbReference type="EMBL" id="EPB75108.1"/>
    </source>
</evidence>
<feature type="domain" description="Pre-mRNA-splicing factor Syf1/CRNKL1-like C-terminal HAT-repeats" evidence="2">
    <location>
        <begin position="2"/>
        <end position="68"/>
    </location>
</feature>
<keyword evidence="4" id="KW-1185">Reference proteome</keyword>
<evidence type="ECO:0000313" key="4">
    <source>
        <dbReference type="Proteomes" id="UP000054495"/>
    </source>
</evidence>
<proteinExistence type="predicted"/>
<name>A0A0D6LV97_9BILA</name>
<reference evidence="3 4" key="1">
    <citation type="submission" date="2013-05" db="EMBL/GenBank/DDBJ databases">
        <title>Draft genome of the parasitic nematode Anyclostoma ceylanicum.</title>
        <authorList>
            <person name="Mitreva M."/>
        </authorList>
    </citation>
    <scope>NUCLEOTIDE SEQUENCE [LARGE SCALE GENOMIC DNA]</scope>
</reference>
<dbReference type="EMBL" id="KE124914">
    <property type="protein sequence ID" value="EPB75108.1"/>
    <property type="molecule type" value="Genomic_DNA"/>
</dbReference>